<evidence type="ECO:0000256" key="8">
    <source>
        <dbReference type="ARBA" id="ARBA00022917"/>
    </source>
</evidence>
<dbReference type="Gene3D" id="3.30.470.20">
    <property type="entry name" value="ATP-grasp fold, B domain"/>
    <property type="match status" value="1"/>
</dbReference>
<dbReference type="Proteomes" id="UP000054785">
    <property type="component" value="Unassembled WGS sequence"/>
</dbReference>
<dbReference type="GO" id="GO:0046872">
    <property type="term" value="F:metal ion binding"/>
    <property type="evidence" value="ECO:0007669"/>
    <property type="project" value="UniProtKB-KW"/>
</dbReference>
<proteinExistence type="predicted"/>
<evidence type="ECO:0000256" key="5">
    <source>
        <dbReference type="ARBA" id="ARBA00022741"/>
    </source>
</evidence>
<dbReference type="GO" id="GO:0043774">
    <property type="term" value="F:coenzyme F420-2 alpha-glutamyl ligase activity"/>
    <property type="evidence" value="ECO:0007669"/>
    <property type="project" value="TreeGrafter"/>
</dbReference>
<protein>
    <submittedName>
        <fullName evidence="10">Glutathione synthase, ribosomal protein S6 modification protein</fullName>
    </submittedName>
</protein>
<keyword evidence="8" id="KW-0648">Protein biosynthesis</keyword>
<keyword evidence="3" id="KW-0436">Ligase</keyword>
<dbReference type="GO" id="GO:0005524">
    <property type="term" value="F:ATP binding"/>
    <property type="evidence" value="ECO:0007669"/>
    <property type="project" value="UniProtKB-UniRule"/>
</dbReference>
<keyword evidence="5" id="KW-0547">Nucleotide-binding</keyword>
<evidence type="ECO:0000256" key="4">
    <source>
        <dbReference type="ARBA" id="ARBA00022723"/>
    </source>
</evidence>
<name>A0A0W0TP19_9GAMM</name>
<dbReference type="Gene3D" id="3.40.50.20">
    <property type="match status" value="1"/>
</dbReference>
<dbReference type="STRING" id="45065.Lgee_2007"/>
<keyword evidence="4" id="KW-0479">Metal-binding</keyword>
<dbReference type="EMBL" id="LNYC01000072">
    <property type="protein sequence ID" value="KTC97346.1"/>
    <property type="molecule type" value="Genomic_DNA"/>
</dbReference>
<dbReference type="Pfam" id="PF18030">
    <property type="entry name" value="Rimk_N"/>
    <property type="match status" value="1"/>
</dbReference>
<evidence type="ECO:0000256" key="2">
    <source>
        <dbReference type="ARBA" id="ARBA00001946"/>
    </source>
</evidence>
<dbReference type="InterPro" id="IPR041107">
    <property type="entry name" value="Rimk_N"/>
</dbReference>
<dbReference type="Pfam" id="PF08443">
    <property type="entry name" value="RimK"/>
    <property type="match status" value="1"/>
</dbReference>
<keyword evidence="6" id="KW-0067">ATP-binding</keyword>
<dbReference type="NCBIfam" id="TIGR00768">
    <property type="entry name" value="rimK_fam"/>
    <property type="match status" value="1"/>
</dbReference>
<evidence type="ECO:0000256" key="6">
    <source>
        <dbReference type="ARBA" id="ARBA00022840"/>
    </source>
</evidence>
<reference evidence="10 11" key="1">
    <citation type="submission" date="2015-11" db="EMBL/GenBank/DDBJ databases">
        <title>Genomic analysis of 38 Legionella species identifies large and diverse effector repertoires.</title>
        <authorList>
            <person name="Burstein D."/>
            <person name="Amaro F."/>
            <person name="Zusman T."/>
            <person name="Lifshitz Z."/>
            <person name="Cohen O."/>
            <person name="Gilbert J.A."/>
            <person name="Pupko T."/>
            <person name="Shuman H.A."/>
            <person name="Segal G."/>
        </authorList>
    </citation>
    <scope>NUCLEOTIDE SEQUENCE [LARGE SCALE GENOMIC DNA]</scope>
    <source>
        <strain evidence="10 11">ATCC 49504</strain>
    </source>
</reference>
<dbReference type="PANTHER" id="PTHR21621:SF2">
    <property type="entry name" value="COENZYME GAMMA-F420-2:ALPHA-L-GLUTAMATE LIGASE"/>
    <property type="match status" value="1"/>
</dbReference>
<dbReference type="InterPro" id="IPR004666">
    <property type="entry name" value="Rp_bS6_RimK/Lys_biosynth_LsyX"/>
</dbReference>
<dbReference type="InterPro" id="IPR013815">
    <property type="entry name" value="ATP_grasp_subdomain_1"/>
</dbReference>
<gene>
    <name evidence="10" type="primary">rimK_2</name>
    <name evidence="10" type="ORF">Lgee_2007</name>
</gene>
<evidence type="ECO:0000256" key="9">
    <source>
        <dbReference type="ARBA" id="ARBA00023211"/>
    </source>
</evidence>
<evidence type="ECO:0000256" key="7">
    <source>
        <dbReference type="ARBA" id="ARBA00022842"/>
    </source>
</evidence>
<dbReference type="AlphaFoldDB" id="A0A0W0TP19"/>
<organism evidence="10 11">
    <name type="scientific">Legionella geestiana</name>
    <dbReference type="NCBI Taxonomy" id="45065"/>
    <lineage>
        <taxon>Bacteria</taxon>
        <taxon>Pseudomonadati</taxon>
        <taxon>Pseudomonadota</taxon>
        <taxon>Gammaproteobacteria</taxon>
        <taxon>Legionellales</taxon>
        <taxon>Legionellaceae</taxon>
        <taxon>Legionella</taxon>
    </lineage>
</organism>
<comment type="cofactor">
    <cofactor evidence="1">
        <name>Mn(2+)</name>
        <dbReference type="ChEBI" id="CHEBI:29035"/>
    </cofactor>
</comment>
<dbReference type="SUPFAM" id="SSF56059">
    <property type="entry name" value="Glutathione synthetase ATP-binding domain-like"/>
    <property type="match status" value="1"/>
</dbReference>
<sequence>MKGWILYKRNRLELGAVDHGVNRLLEEAPLLGLNLEVYRPEQFELIAAQNGQSGLFLNGTPVPPPDFVLPRLGAETGDFAMALIHHLEGLQVRVFNGSRGIGLSGNKMRMCQILARNALPIPTTLLVQFPLPWALVREQIGFPLIIKRITGAKGIGIHLCETEGAFRDIMELLTIPGSSSGLIVQQFVRESYGRDVRVFMVGNEPVGCMLRTAKEGFKANFSLGGTVAPMPLTEEIAALAKKASHLAALDISGVDLLFGPEGFLVCEVNSSPGFNGMEQASGVNVARRILEHVRTTLESC</sequence>
<comment type="caution">
    <text evidence="10">The sequence shown here is derived from an EMBL/GenBank/DDBJ whole genome shotgun (WGS) entry which is preliminary data.</text>
</comment>
<dbReference type="Gene3D" id="3.30.1490.20">
    <property type="entry name" value="ATP-grasp fold, A domain"/>
    <property type="match status" value="1"/>
</dbReference>
<keyword evidence="11" id="KW-1185">Reference proteome</keyword>
<dbReference type="PATRIC" id="fig|45065.4.peg.2180"/>
<comment type="cofactor">
    <cofactor evidence="2">
        <name>Mg(2+)</name>
        <dbReference type="ChEBI" id="CHEBI:18420"/>
    </cofactor>
</comment>
<dbReference type="InterPro" id="IPR013651">
    <property type="entry name" value="ATP-grasp_RimK-type"/>
</dbReference>
<keyword evidence="7" id="KW-0460">Magnesium</keyword>
<evidence type="ECO:0000313" key="10">
    <source>
        <dbReference type="EMBL" id="KTC97346.1"/>
    </source>
</evidence>
<dbReference type="InterPro" id="IPR011761">
    <property type="entry name" value="ATP-grasp"/>
</dbReference>
<dbReference type="GO" id="GO:0005737">
    <property type="term" value="C:cytoplasm"/>
    <property type="evidence" value="ECO:0007669"/>
    <property type="project" value="TreeGrafter"/>
</dbReference>
<keyword evidence="9" id="KW-0464">Manganese</keyword>
<accession>A0A0W0TP19</accession>
<dbReference type="RefSeq" id="WP_028385662.1">
    <property type="nucleotide sequence ID" value="NZ_CAAAHN010000002.1"/>
</dbReference>
<dbReference type="OrthoDB" id="3865600at2"/>
<dbReference type="PANTHER" id="PTHR21621">
    <property type="entry name" value="RIBOSOMAL PROTEIN S6 MODIFICATION PROTEIN"/>
    <property type="match status" value="1"/>
</dbReference>
<evidence type="ECO:0000256" key="1">
    <source>
        <dbReference type="ARBA" id="ARBA00001936"/>
    </source>
</evidence>
<dbReference type="GO" id="GO:0006412">
    <property type="term" value="P:translation"/>
    <property type="evidence" value="ECO:0007669"/>
    <property type="project" value="UniProtKB-KW"/>
</dbReference>
<evidence type="ECO:0000313" key="11">
    <source>
        <dbReference type="Proteomes" id="UP000054785"/>
    </source>
</evidence>
<dbReference type="PROSITE" id="PS50975">
    <property type="entry name" value="ATP_GRASP"/>
    <property type="match status" value="1"/>
</dbReference>
<evidence type="ECO:0000256" key="3">
    <source>
        <dbReference type="ARBA" id="ARBA00022598"/>
    </source>
</evidence>